<gene>
    <name evidence="2" type="ORF">PPAR00522_LOCUS1201</name>
</gene>
<feature type="region of interest" description="Disordered" evidence="1">
    <location>
        <begin position="201"/>
        <end position="229"/>
    </location>
</feature>
<feature type="compositionally biased region" description="Basic and acidic residues" evidence="1">
    <location>
        <begin position="305"/>
        <end position="332"/>
    </location>
</feature>
<name>A0A7S0UKH2_9CHLO</name>
<sequence length="430" mass="46844">MSQSGQERRFTSTDDDIEALVQQNIQDVLKTVNINDYDDYLSVSANPHPLSYAIQPISSSAAVPNEVESTTTKANPPTNRSSSTNSRTVASSRLALPSSSKPSPRVGVPSSSSTSAPLRQTSRTNKHTPLPSLSLSSSSRPGSQAAGSEASPSDLEIPEGLRVDPVDPVATAAAVLNEIRRESAAVLLEAEAAEARAAYVAGGGGGKGEDGSSPPLPPPLPLDVPGQPEASLRLHKARLTALEADFASATELIKVKGRENQELLKELKAVRAEKEGWARERKNLELQLDRAKKTASEAEAALQGHEQKAREMAKAEGKLERDRRQADAEQRGKDVRLTRALEELEKYRTLLAEAKSQDREGKDSARAEVSKLQTEIKKLERQRTELLAAFRKQMRLIELLRRQRVHLEASRALQFTEEEFLKILDMGGTT</sequence>
<organism evidence="2">
    <name type="scientific">Polytomella parva</name>
    <dbReference type="NCBI Taxonomy" id="51329"/>
    <lineage>
        <taxon>Eukaryota</taxon>
        <taxon>Viridiplantae</taxon>
        <taxon>Chlorophyta</taxon>
        <taxon>core chlorophytes</taxon>
        <taxon>Chlorophyceae</taxon>
        <taxon>CS clade</taxon>
        <taxon>Chlamydomonadales</taxon>
        <taxon>Chlamydomonadaceae</taxon>
        <taxon>Polytomella</taxon>
    </lineage>
</organism>
<evidence type="ECO:0000256" key="1">
    <source>
        <dbReference type="SAM" id="MobiDB-lite"/>
    </source>
</evidence>
<proteinExistence type="predicted"/>
<feature type="compositionally biased region" description="Polar residues" evidence="1">
    <location>
        <begin position="61"/>
        <end position="73"/>
    </location>
</feature>
<dbReference type="PANTHER" id="PTHR23313">
    <property type="entry name" value="TSEC1-RELATED"/>
    <property type="match status" value="1"/>
</dbReference>
<accession>A0A7S0UKH2</accession>
<dbReference type="EMBL" id="HBFM01002129">
    <property type="protein sequence ID" value="CAD8764817.1"/>
    <property type="molecule type" value="Transcribed_RNA"/>
</dbReference>
<feature type="compositionally biased region" description="Low complexity" evidence="1">
    <location>
        <begin position="74"/>
        <end position="117"/>
    </location>
</feature>
<evidence type="ECO:0008006" key="3">
    <source>
        <dbReference type="Google" id="ProtNLM"/>
    </source>
</evidence>
<feature type="region of interest" description="Disordered" evidence="1">
    <location>
        <begin position="61"/>
        <end position="165"/>
    </location>
</feature>
<dbReference type="AlphaFoldDB" id="A0A7S0UKH2"/>
<evidence type="ECO:0000313" key="2">
    <source>
        <dbReference type="EMBL" id="CAD8764817.1"/>
    </source>
</evidence>
<protein>
    <recommendedName>
        <fullName evidence="3">Testis-expressed sequence 9 protein</fullName>
    </recommendedName>
</protein>
<dbReference type="PANTHER" id="PTHR23313:SF0">
    <property type="entry name" value="TESTIS-EXPRESSED PROTEIN 9"/>
    <property type="match status" value="1"/>
</dbReference>
<reference evidence="2" key="1">
    <citation type="submission" date="2021-01" db="EMBL/GenBank/DDBJ databases">
        <authorList>
            <person name="Corre E."/>
            <person name="Pelletier E."/>
            <person name="Niang G."/>
            <person name="Scheremetjew M."/>
            <person name="Finn R."/>
            <person name="Kale V."/>
            <person name="Holt S."/>
            <person name="Cochrane G."/>
            <person name="Meng A."/>
            <person name="Brown T."/>
            <person name="Cohen L."/>
        </authorList>
    </citation>
    <scope>NUCLEOTIDE SEQUENCE</scope>
    <source>
        <strain evidence="2">SAG 63-3</strain>
    </source>
</reference>
<feature type="region of interest" description="Disordered" evidence="1">
    <location>
        <begin position="295"/>
        <end position="332"/>
    </location>
</feature>
<feature type="compositionally biased region" description="Low complexity" evidence="1">
    <location>
        <begin position="129"/>
        <end position="143"/>
    </location>
</feature>